<accession>A0A2N5ZBP6</accession>
<organism evidence="1 2">
    <name type="scientific">Muiribacterium halophilum</name>
    <dbReference type="NCBI Taxonomy" id="2053465"/>
    <lineage>
        <taxon>Bacteria</taxon>
        <taxon>Candidatus Muiribacteriota</taxon>
        <taxon>Candidatus Muiribacteriia</taxon>
        <taxon>Candidatus Muiribacteriales</taxon>
        <taxon>Candidatus Muiribacteriaceae</taxon>
        <taxon>Candidatus Muiribacterium</taxon>
    </lineage>
</organism>
<gene>
    <name evidence="1" type="ORF">C0601_10785</name>
</gene>
<evidence type="ECO:0000313" key="2">
    <source>
        <dbReference type="Proteomes" id="UP000234857"/>
    </source>
</evidence>
<dbReference type="EMBL" id="PKTG01000122">
    <property type="protein sequence ID" value="PLX16101.1"/>
    <property type="molecule type" value="Genomic_DNA"/>
</dbReference>
<sequence length="925" mass="109205">MRSNDVLAIAVVILFIVAIWAVIPDQEKINDQKIGMRIKEKLALERPDIIDDIYKVHIEDFFRNKNEINAKIAISYIESYIRKNGFSESAYSDISMLWSFMKKSDKAIEYLFKLYKEVPNNNYLNKLIDNILWSRDPLQYSQILKEIIPKITDPLVFQRLESVLENNKELNLIATFRYCELFPKEALATAERFIDDSQFEEAKRLFYILRPDQKRYIERKIFFRNGEYKKVISMFQTDTPFNDQDIMNYLFCLYYQKDFNVFLKESSVFMENIDSEELLYDILEISELIEPKLFLKSAEKIMKTFPKNKSVMQYRIYQFYYRMGDEEKALNSLRDFGASSTDILNVLLSMDLNGIEKDILISAINSLDTDNIYKLLMQHKKLIKELELSRLKLKGEFKPEILYLYGEKSESAKLFEEYGNYLRAFDVYIELGKNQEAIDILLKKQSLFDKDQIDLLLSRVEDEFFLKLFKSIKNKGFYSYNRFLSLTRDKEPTIYKKTLNSIMDIKDDKRYELLFMREKKQYPGVIKRSKALISEAIQKADTDEIELDYYIDSLFTSYISLGRFKEAVDVLSKYNDIISDDSRNYFRFSYSMATKNYKDALAYMKKSNIPYHYYDEMVVYIENNMPEKAYKIISNKYLQEKNKKILRQYWGYFSGRESGIFLTIPSRQNGIRSFSISNHDFYRNILIDIVNLRGDDVALSSFSRDLIMLTYQKDDKKYFLSSKNDDISIGASYTYRFGNGELEFYIGDIGKGSNLSKAAFKNNNGIRYLRELKVDSDEYSTLSFSYEDSSSLGERYLISAYYEKLRKEGLFNYLSVDIDKFDYDIDESDFDDLSILNTLALREYIRNSVLDESVVLNFGIRRESYFKSGFFRLSMGLYYDILNNVGGPSITLDYLRKDRFFIKLSGGYSSEGEKVIDLKVGKRYE</sequence>
<reference evidence="1 2" key="1">
    <citation type="submission" date="2017-11" db="EMBL/GenBank/DDBJ databases">
        <title>Genome-resolved metagenomics identifies genetic mobility, metabolic interactions, and unexpected diversity in perchlorate-reducing communities.</title>
        <authorList>
            <person name="Barnum T.P."/>
            <person name="Figueroa I.A."/>
            <person name="Carlstrom C.I."/>
            <person name="Lucas L.N."/>
            <person name="Engelbrektson A.L."/>
            <person name="Coates J.D."/>
        </authorList>
    </citation>
    <scope>NUCLEOTIDE SEQUENCE [LARGE SCALE GENOMIC DNA]</scope>
    <source>
        <strain evidence="1">BM706</strain>
    </source>
</reference>
<evidence type="ECO:0000313" key="1">
    <source>
        <dbReference type="EMBL" id="PLX16101.1"/>
    </source>
</evidence>
<name>A0A2N5ZBP6_MUIH1</name>
<comment type="caution">
    <text evidence="1">The sequence shown here is derived from an EMBL/GenBank/DDBJ whole genome shotgun (WGS) entry which is preliminary data.</text>
</comment>
<dbReference type="Proteomes" id="UP000234857">
    <property type="component" value="Unassembled WGS sequence"/>
</dbReference>
<dbReference type="AlphaFoldDB" id="A0A2N5ZBP6"/>
<proteinExistence type="predicted"/>
<protein>
    <submittedName>
        <fullName evidence="1">Uncharacterized protein</fullName>
    </submittedName>
</protein>